<dbReference type="InterPro" id="IPR020578">
    <property type="entry name" value="Aminotrans_V_PyrdxlP_BS"/>
</dbReference>
<dbReference type="GO" id="GO:0019265">
    <property type="term" value="P:glycine biosynthetic process, by transamination of glyoxylate"/>
    <property type="evidence" value="ECO:0007669"/>
    <property type="project" value="TreeGrafter"/>
</dbReference>
<dbReference type="SUPFAM" id="SSF53383">
    <property type="entry name" value="PLP-dependent transferases"/>
    <property type="match status" value="1"/>
</dbReference>
<evidence type="ECO:0000256" key="8">
    <source>
        <dbReference type="RuleBase" id="RU004075"/>
    </source>
</evidence>
<name>A0A1J0A5C9_9ENTE</name>
<dbReference type="PIRSF" id="PIRSF000524">
    <property type="entry name" value="SPT"/>
    <property type="match status" value="1"/>
</dbReference>
<dbReference type="PANTHER" id="PTHR21152">
    <property type="entry name" value="AMINOTRANSFERASE CLASS V"/>
    <property type="match status" value="1"/>
</dbReference>
<dbReference type="FunFam" id="3.40.640.10:FF:000027">
    <property type="entry name" value="Serine--pyruvate aminotransferase, mitochondrial"/>
    <property type="match status" value="1"/>
</dbReference>
<dbReference type="GO" id="GO:0008453">
    <property type="term" value="F:alanine-glyoxylate transaminase activity"/>
    <property type="evidence" value="ECO:0007669"/>
    <property type="project" value="TreeGrafter"/>
</dbReference>
<dbReference type="GO" id="GO:0004760">
    <property type="term" value="F:L-serine-pyruvate transaminase activity"/>
    <property type="evidence" value="ECO:0007669"/>
    <property type="project" value="TreeGrafter"/>
</dbReference>
<evidence type="ECO:0000256" key="5">
    <source>
        <dbReference type="ARBA" id="ARBA00022898"/>
    </source>
</evidence>
<keyword evidence="4 11" id="KW-0808">Transferase</keyword>
<dbReference type="Gene3D" id="3.40.640.10">
    <property type="entry name" value="Type I PLP-dependent aspartate aminotransferase-like (Major domain)"/>
    <property type="match status" value="1"/>
</dbReference>
<evidence type="ECO:0000313" key="12">
    <source>
        <dbReference type="Proteomes" id="UP000191200"/>
    </source>
</evidence>
<feature type="domain" description="Aminotransferase class V" evidence="10">
    <location>
        <begin position="39"/>
        <end position="345"/>
    </location>
</feature>
<evidence type="ECO:0000256" key="7">
    <source>
        <dbReference type="PIRSR" id="PIRSR000524-50"/>
    </source>
</evidence>
<evidence type="ECO:0000256" key="4">
    <source>
        <dbReference type="ARBA" id="ARBA00022679"/>
    </source>
</evidence>
<dbReference type="PANTHER" id="PTHR21152:SF40">
    <property type="entry name" value="ALANINE--GLYOXYLATE AMINOTRANSFERASE"/>
    <property type="match status" value="1"/>
</dbReference>
<evidence type="ECO:0000256" key="2">
    <source>
        <dbReference type="ARBA" id="ARBA00009236"/>
    </source>
</evidence>
<protein>
    <submittedName>
        <fullName evidence="11">Aminotransferase V</fullName>
    </submittedName>
</protein>
<dbReference type="InterPro" id="IPR000192">
    <property type="entry name" value="Aminotrans_V_dom"/>
</dbReference>
<evidence type="ECO:0000256" key="9">
    <source>
        <dbReference type="RuleBase" id="RU004504"/>
    </source>
</evidence>
<dbReference type="Pfam" id="PF00266">
    <property type="entry name" value="Aminotran_5"/>
    <property type="match status" value="1"/>
</dbReference>
<dbReference type="InterPro" id="IPR015421">
    <property type="entry name" value="PyrdxlP-dep_Trfase_major"/>
</dbReference>
<dbReference type="RefSeq" id="WP_071456706.1">
    <property type="nucleotide sequence ID" value="NZ_CP017267.1"/>
</dbReference>
<keyword evidence="3 11" id="KW-0032">Aminotransferase</keyword>
<evidence type="ECO:0000313" key="11">
    <source>
        <dbReference type="EMBL" id="APB31121.1"/>
    </source>
</evidence>
<dbReference type="InterPro" id="IPR015424">
    <property type="entry name" value="PyrdxlP-dep_Trfase"/>
</dbReference>
<dbReference type="KEGG" id="vte:BHY08_04310"/>
<proteinExistence type="inferred from homology"/>
<comment type="cofactor">
    <cofactor evidence="1 7 9">
        <name>pyridoxal 5'-phosphate</name>
        <dbReference type="ChEBI" id="CHEBI:597326"/>
    </cofactor>
</comment>
<keyword evidence="12" id="KW-1185">Reference proteome</keyword>
<dbReference type="EMBL" id="CP017267">
    <property type="protein sequence ID" value="APB31121.1"/>
    <property type="molecule type" value="Genomic_DNA"/>
</dbReference>
<reference evidence="11 12" key="1">
    <citation type="submission" date="2016-09" db="EMBL/GenBank/DDBJ databases">
        <title>Vagococcus teuberi sp. nov., isolated from the Malian artisanal sour milk fene.</title>
        <authorList>
            <person name="Wullschleger S."/>
            <person name="Seifert C."/>
            <person name="Baumgartner S."/>
            <person name="Lacroix C."/>
            <person name="Bonfoh B."/>
            <person name="Stevens M.J."/>
            <person name="Meile L."/>
        </authorList>
    </citation>
    <scope>NUCLEOTIDE SEQUENCE [LARGE SCALE GENOMIC DNA]</scope>
    <source>
        <strain evidence="11 12">DSM 21459</strain>
    </source>
</reference>
<evidence type="ECO:0000256" key="6">
    <source>
        <dbReference type="PIRSR" id="PIRSR000524-1"/>
    </source>
</evidence>
<organism evidence="11 12">
    <name type="scientific">Vagococcus teuberi</name>
    <dbReference type="NCBI Taxonomy" id="519472"/>
    <lineage>
        <taxon>Bacteria</taxon>
        <taxon>Bacillati</taxon>
        <taxon>Bacillota</taxon>
        <taxon>Bacilli</taxon>
        <taxon>Lactobacillales</taxon>
        <taxon>Enterococcaceae</taxon>
        <taxon>Vagococcus</taxon>
    </lineage>
</organism>
<evidence type="ECO:0000256" key="1">
    <source>
        <dbReference type="ARBA" id="ARBA00001933"/>
    </source>
</evidence>
<accession>A0A1J0A5C9</accession>
<dbReference type="STRING" id="519472.BHY08_04310"/>
<comment type="similarity">
    <text evidence="2 8">Belongs to the class-V pyridoxal-phosphate-dependent aminotransferase family.</text>
</comment>
<dbReference type="PROSITE" id="PS00595">
    <property type="entry name" value="AA_TRANSFER_CLASS_5"/>
    <property type="match status" value="1"/>
</dbReference>
<dbReference type="Proteomes" id="UP000191200">
    <property type="component" value="Chromosome"/>
</dbReference>
<feature type="modified residue" description="N6-(pyridoxal phosphate)lysine" evidence="7">
    <location>
        <position position="196"/>
    </location>
</feature>
<evidence type="ECO:0000259" key="10">
    <source>
        <dbReference type="Pfam" id="PF00266"/>
    </source>
</evidence>
<dbReference type="InterPro" id="IPR015422">
    <property type="entry name" value="PyrdxlP-dep_Trfase_small"/>
</dbReference>
<evidence type="ECO:0000256" key="3">
    <source>
        <dbReference type="ARBA" id="ARBA00022576"/>
    </source>
</evidence>
<keyword evidence="5 7" id="KW-0663">Pyridoxal phosphate</keyword>
<dbReference type="InterPro" id="IPR024169">
    <property type="entry name" value="SP_NH2Trfase/AEP_transaminase"/>
</dbReference>
<dbReference type="Gene3D" id="3.90.1150.10">
    <property type="entry name" value="Aspartate Aminotransferase, domain 1"/>
    <property type="match status" value="1"/>
</dbReference>
<sequence length="405" mass="45182">MRQPLNHPMRTIMTPGPVEAYPSVLRTMATPILGQFDPAFVAIMNEVKDMIRETFQTTNEEAFVVDGTSRSGIEAALISLISPGDKVLVPAYGRFAYLLIEICERAQADVVILEKSWDGVFSEEEIIEAVKKHQPKILAMIHGETANGQMQPLSKVGEYCQNNNVFFVVDVVATYSGVEIKVDDWGIDMAIAGTQKCLSVPSGLSLITYSDRVKKEINKRYQKELGLGDDYRNDNPISSNYLDLTQLQRYWNKDRINHHTEATSMIYALHEGLRLYCNEGLRERARRHEIHDRAIVEGIKAMGLELYGDETTKMPTVTPVIIPEGVDGESVRQMMLDDFGVEIASSFGPLAGKVWRIGNMGFSSRKENVLQVLTALEAALIHHNVSINQGAAAQKALNIYHELGI</sequence>
<dbReference type="AlphaFoldDB" id="A0A1J0A5C9"/>
<feature type="binding site" evidence="6">
    <location>
        <position position="356"/>
    </location>
    <ligand>
        <name>substrate</name>
    </ligand>
</feature>
<gene>
    <name evidence="11" type="ORF">BHY08_04310</name>
</gene>